<dbReference type="Gene3D" id="3.40.309.10">
    <property type="entry name" value="Aldehyde Dehydrogenase, Chain A, domain 2"/>
    <property type="match status" value="1"/>
</dbReference>
<evidence type="ECO:0000256" key="2">
    <source>
        <dbReference type="ARBA" id="ARBA00023002"/>
    </source>
</evidence>
<dbReference type="InterPro" id="IPR029510">
    <property type="entry name" value="Ald_DH_CS_GLU"/>
</dbReference>
<organism evidence="6 7">
    <name type="scientific">Phenylobacterium montanum</name>
    <dbReference type="NCBI Taxonomy" id="2823693"/>
    <lineage>
        <taxon>Bacteria</taxon>
        <taxon>Pseudomonadati</taxon>
        <taxon>Pseudomonadota</taxon>
        <taxon>Alphaproteobacteria</taxon>
        <taxon>Caulobacterales</taxon>
        <taxon>Caulobacteraceae</taxon>
        <taxon>Phenylobacterium</taxon>
    </lineage>
</organism>
<dbReference type="InterPro" id="IPR016163">
    <property type="entry name" value="Ald_DH_C"/>
</dbReference>
<proteinExistence type="inferred from homology"/>
<dbReference type="Pfam" id="PF00171">
    <property type="entry name" value="Aldedh"/>
    <property type="match status" value="1"/>
</dbReference>
<evidence type="ECO:0000256" key="1">
    <source>
        <dbReference type="ARBA" id="ARBA00009986"/>
    </source>
</evidence>
<feature type="active site" evidence="3">
    <location>
        <position position="313"/>
    </location>
</feature>
<evidence type="ECO:0000313" key="7">
    <source>
        <dbReference type="Proteomes" id="UP000676409"/>
    </source>
</evidence>
<evidence type="ECO:0000313" key="6">
    <source>
        <dbReference type="EMBL" id="QUD90289.1"/>
    </source>
</evidence>
<keyword evidence="7" id="KW-1185">Reference proteome</keyword>
<evidence type="ECO:0000256" key="3">
    <source>
        <dbReference type="PROSITE-ProRule" id="PRU10007"/>
    </source>
</evidence>
<comment type="similarity">
    <text evidence="1 4">Belongs to the aldehyde dehydrogenase family.</text>
</comment>
<dbReference type="GO" id="GO:0004030">
    <property type="term" value="F:aldehyde dehydrogenase [NAD(P)+] activity"/>
    <property type="evidence" value="ECO:0007669"/>
    <property type="project" value="UniProtKB-ARBA"/>
</dbReference>
<name>A0A975G3T7_9CAUL</name>
<evidence type="ECO:0000259" key="5">
    <source>
        <dbReference type="Pfam" id="PF00171"/>
    </source>
</evidence>
<feature type="domain" description="Aldehyde dehydrogenase" evidence="5">
    <location>
        <begin position="75"/>
        <end position="538"/>
    </location>
</feature>
<dbReference type="Proteomes" id="UP000676409">
    <property type="component" value="Chromosome"/>
</dbReference>
<dbReference type="InterPro" id="IPR016161">
    <property type="entry name" value="Ald_DH/histidinol_DH"/>
</dbReference>
<dbReference type="SUPFAM" id="SSF53720">
    <property type="entry name" value="ALDH-like"/>
    <property type="match status" value="1"/>
</dbReference>
<accession>A0A975G3T7</accession>
<evidence type="ECO:0000256" key="4">
    <source>
        <dbReference type="RuleBase" id="RU003345"/>
    </source>
</evidence>
<dbReference type="AlphaFoldDB" id="A0A975G3T7"/>
<keyword evidence="2 4" id="KW-0560">Oxidoreductase</keyword>
<dbReference type="PROSITE" id="PS00070">
    <property type="entry name" value="ALDEHYDE_DEHYDR_CYS"/>
    <property type="match status" value="1"/>
</dbReference>
<dbReference type="InterPro" id="IPR016162">
    <property type="entry name" value="Ald_DH_N"/>
</dbReference>
<dbReference type="KEGG" id="caul:KCG34_10695"/>
<gene>
    <name evidence="6" type="ORF">KCG34_10695</name>
</gene>
<dbReference type="PROSITE" id="PS00687">
    <property type="entry name" value="ALDEHYDE_DEHYDR_GLU"/>
    <property type="match status" value="1"/>
</dbReference>
<dbReference type="Gene3D" id="3.40.605.10">
    <property type="entry name" value="Aldehyde Dehydrogenase, Chain A, domain 1"/>
    <property type="match status" value="1"/>
</dbReference>
<dbReference type="InterPro" id="IPR015590">
    <property type="entry name" value="Aldehyde_DH_dom"/>
</dbReference>
<dbReference type="FunFam" id="3.40.309.10:FF:000012">
    <property type="entry name" value="Betaine aldehyde dehydrogenase"/>
    <property type="match status" value="1"/>
</dbReference>
<protein>
    <submittedName>
        <fullName evidence="6">Aldehyde dehydrogenase family protein</fullName>
    </submittedName>
</protein>
<dbReference type="EMBL" id="CP073078">
    <property type="protein sequence ID" value="QUD90289.1"/>
    <property type="molecule type" value="Genomic_DNA"/>
</dbReference>
<dbReference type="InterPro" id="IPR016160">
    <property type="entry name" value="Ald_DH_CS_CYS"/>
</dbReference>
<dbReference type="FunFam" id="3.40.605.10:FF:000001">
    <property type="entry name" value="Aldehyde dehydrogenase 1"/>
    <property type="match status" value="1"/>
</dbReference>
<reference evidence="6" key="1">
    <citation type="submission" date="2021-04" db="EMBL/GenBank/DDBJ databases">
        <title>The complete genome sequence of Caulobacter sp. S6.</title>
        <authorList>
            <person name="Tang Y."/>
            <person name="Ouyang W."/>
            <person name="Liu Q."/>
            <person name="Huang B."/>
            <person name="Guo Z."/>
            <person name="Lei P."/>
        </authorList>
    </citation>
    <scope>NUCLEOTIDE SEQUENCE</scope>
    <source>
        <strain evidence="6">S6</strain>
    </source>
</reference>
<sequence length="543" mass="58468">MSSLSRKRNYINRNQRLFLKRGGAIGWIQTAGGPTVRHCRSVKLTASVLETADRIRAGVRQGPQRLLIGAERLDAQSGETFLTYNPATGEPLAEVARAAKADIDLAVQAARQAFESSGWRKMTAMERSRLLYRLADLIERDAHELAVLECLDNGKPATLTRAVEVEGSIKTFRYFAGWPTKFGGETLPVSPRGGLEILNYTTREPIGVAGLIVPWNYPLSMAAWKVAPALAAGCAVVLKPAEQTPLTALRLGELALEAGFPPGVLNVAPGFGEAGAALVDHPGVDKIAFTGSTEVGKAIVRASAGNLKKVSLELGGKSPQIVSPDADLEAAADAIAQGIFFNQGQTCTAGSRLYVHETCHDALVEAVSRRAAKLKIGDGLDPETTFGPLVSQEQWDRVSSYVDIGAKEGAQLVAGGARPKGFDRGYFFEPTIFTGAAPQMRIVREEIFGPVLSVLSWRDPEDLVRQANDSEYGLSAGVWTSDIKTAHRLARAIKAGTVWVNCFNLIDPATPFGGFKQSGWGREHGRQAMELYSETKSVWINLS</sequence>
<dbReference type="PANTHER" id="PTHR11699">
    <property type="entry name" value="ALDEHYDE DEHYDROGENASE-RELATED"/>
    <property type="match status" value="1"/>
</dbReference>